<comment type="caution">
    <text evidence="4">The sequence shown here is derived from an EMBL/GenBank/DDBJ whole genome shotgun (WGS) entry which is preliminary data.</text>
</comment>
<protein>
    <submittedName>
        <fullName evidence="4">DUF31 family protein</fullName>
    </submittedName>
</protein>
<proteinExistence type="predicted"/>
<keyword evidence="2" id="KW-0732">Signal</keyword>
<feature type="chain" id="PRO_5045370205" evidence="2">
    <location>
        <begin position="24"/>
        <end position="874"/>
    </location>
</feature>
<evidence type="ECO:0000256" key="2">
    <source>
        <dbReference type="SAM" id="SignalP"/>
    </source>
</evidence>
<dbReference type="RefSeq" id="WP_216567711.1">
    <property type="nucleotide sequence ID" value="NZ_JAHMHK010000001.1"/>
</dbReference>
<gene>
    <name evidence="4" type="ORF">KQ878_00300</name>
</gene>
<organism evidence="4 5">
    <name type="scientific">Mycoplasma zalophidermidis</name>
    <dbReference type="NCBI Taxonomy" id="398174"/>
    <lineage>
        <taxon>Bacteria</taxon>
        <taxon>Bacillati</taxon>
        <taxon>Mycoplasmatota</taxon>
        <taxon>Mollicutes</taxon>
        <taxon>Mycoplasmataceae</taxon>
        <taxon>Mycoplasma</taxon>
    </lineage>
</organism>
<dbReference type="InterPro" id="IPR022382">
    <property type="entry name" value="Mycoplasma_peptidase_DUF31"/>
</dbReference>
<keyword evidence="5" id="KW-1185">Reference proteome</keyword>
<evidence type="ECO:0000259" key="3">
    <source>
        <dbReference type="Pfam" id="PF01732"/>
    </source>
</evidence>
<evidence type="ECO:0000313" key="5">
    <source>
        <dbReference type="Proteomes" id="UP000812267"/>
    </source>
</evidence>
<name>A0ABS6DQT6_9MOLU</name>
<dbReference type="EMBL" id="JAHMHK010000001">
    <property type="protein sequence ID" value="MBU4693326.1"/>
    <property type="molecule type" value="Genomic_DNA"/>
</dbReference>
<reference evidence="4" key="1">
    <citation type="submission" date="2021-06" db="EMBL/GenBank/DDBJ databases">
        <title>Novel Mycoplasma species detected in California sea lions (Zalophus californianus) from the USA.</title>
        <authorList>
            <person name="Volokhov D.V."/>
            <person name="Furtak V.A."/>
            <person name="Zagorodnyaya T.A."/>
        </authorList>
    </citation>
    <scope>NUCLEOTIDE SEQUENCE [LARGE SCALE GENOMIC DNA]</scope>
    <source>
        <strain evidence="4">CSL 4779</strain>
    </source>
</reference>
<evidence type="ECO:0000256" key="1">
    <source>
        <dbReference type="SAM" id="MobiDB-lite"/>
    </source>
</evidence>
<dbReference type="Proteomes" id="UP000812267">
    <property type="component" value="Unassembled WGS sequence"/>
</dbReference>
<feature type="compositionally biased region" description="Basic and acidic residues" evidence="1">
    <location>
        <begin position="28"/>
        <end position="47"/>
    </location>
</feature>
<feature type="domain" description="DUF31" evidence="3">
    <location>
        <begin position="306"/>
        <end position="783"/>
    </location>
</feature>
<evidence type="ECO:0000313" key="4">
    <source>
        <dbReference type="EMBL" id="MBU4693326.1"/>
    </source>
</evidence>
<sequence length="874" mass="99801">MKKNKLILLTNCGLHILPFVAISASCKNNDDAKKENQPDKKVDDAKNSKINNDSGKKDVLGSEGLNSVRQLSFNQLFDLQIEEFGVTKSKNSFTPQTIQKRYEELIKLSLKDSYKNRINVKITTVSTDWDANLTGKLKISVLLSDVNNPNLSEIRTFELDGFKISPNGTNDDGTFPSDPKQNGFSDSDFDKYVKASQLERWKIDNADYMQGIKTQYHNQSVDQIRPELNYTPESAKKFNSIAKDVNINTYEDAAYKGHTLPKLKADGSFDGLSIYPKSAPAKHSKVDFLGGRDVYQSIGLARLLPNEFYKQIGLETLAVGFNYAETFAEEIAKAKQNIELIKKWKTNKETIRLQEYIKAATDQKETEKNILKYDEERELNRAAEQDKPAIKNDFAAKYKKIDDEINKIKSYTFDDLLKIFEDELKGYEDELKYNRKSRGANGTMWIMDYEIPNNGGYPTKWYFGTNSHVAKLMSSSTFNGFNVTVLSPQTGVKSLLRLTGLDDRFTNFNFGGNNIGEAVKKVYDATDYLNTSPSQYLTTSDKEKYKDVEEMIDFAVIEVDFKKLVNLQSSVIRNTKPVLDNSVLSNGDAQKLAKLITNDYYSRSDDKKTKFLSKSYLLNYQNIDFPIAKRKGDTKTTDELFALGYPMAREDFFLRRYYDDDQIKWKETYQSLWTNSDYRFYSGTNVSEGGQPNFPEERYKRGNYLSYQVGYRSFIDKPGLNDGFIVSPIRGKEIYKTYSDDKTTLKSYFNTGLQYMLRHFVPIGGSSGSSVRNQNNELVGVHSTIIPSAKTDFVAAFRSEGYDYKGAYGDYNLPQYDLIYGGGKDQKTSYLDSLIKIYGENGLKTWLFKKGISKKNVPSEFLFNQNQNKEKHNV</sequence>
<dbReference type="NCBIfam" id="NF045841">
    <property type="entry name" value="Ig_SerProt_MIP"/>
    <property type="match status" value="1"/>
</dbReference>
<dbReference type="Pfam" id="PF01732">
    <property type="entry name" value="Mycop_pep_DUF31"/>
    <property type="match status" value="1"/>
</dbReference>
<dbReference type="PROSITE" id="PS51257">
    <property type="entry name" value="PROKAR_LIPOPROTEIN"/>
    <property type="match status" value="1"/>
</dbReference>
<feature type="signal peptide" evidence="2">
    <location>
        <begin position="1"/>
        <end position="23"/>
    </location>
</feature>
<dbReference type="NCBIfam" id="NF045842">
    <property type="entry name" value="MIP_near_MIB"/>
    <property type="match status" value="1"/>
</dbReference>
<feature type="region of interest" description="Disordered" evidence="1">
    <location>
        <begin position="28"/>
        <end position="58"/>
    </location>
</feature>
<accession>A0ABS6DQT6</accession>